<accession>A0ABN0RRR0</accession>
<dbReference type="Gene3D" id="2.60.120.200">
    <property type="match status" value="1"/>
</dbReference>
<organism evidence="1 2">
    <name type="scientific">Cellulophaga geojensis KL-A</name>
    <dbReference type="NCBI Taxonomy" id="1328323"/>
    <lineage>
        <taxon>Bacteria</taxon>
        <taxon>Pseudomonadati</taxon>
        <taxon>Bacteroidota</taxon>
        <taxon>Flavobacteriia</taxon>
        <taxon>Flavobacteriales</taxon>
        <taxon>Flavobacteriaceae</taxon>
        <taxon>Cellulophaga</taxon>
    </lineage>
</organism>
<keyword evidence="1" id="KW-0378">Hydrolase</keyword>
<evidence type="ECO:0000313" key="2">
    <source>
        <dbReference type="Proteomes" id="UP000019275"/>
    </source>
</evidence>
<dbReference type="GO" id="GO:0016787">
    <property type="term" value="F:hydrolase activity"/>
    <property type="evidence" value="ECO:0007669"/>
    <property type="project" value="UniProtKB-KW"/>
</dbReference>
<sequence length="240" mass="27808">MNKNIYVLSFIFLISCTSSTNNKIISEYPFNGNLNDYILADIALPVGNITFEKTKYTKGIKFTDGKDENYIELPNLKLNKGDYTISFFVLFEDFNKTNSVIFLGSRQESWGMAGLWIYNEKNKIAVSQEGQVLINKNYSFKKEYSDQYKLSKGLKIKELNYVTITYSKSILKIYINGLLDSEYNGVKPIKDKDNRYFQLGIANDPKVGKKFQFNGVIDELKFFNKELSKEQVLELFTEYN</sequence>
<proteinExistence type="predicted"/>
<gene>
    <name evidence="1" type="ORF">KLA_04242</name>
</gene>
<evidence type="ECO:0000313" key="1">
    <source>
        <dbReference type="EMBL" id="EWH14546.1"/>
    </source>
</evidence>
<dbReference type="PROSITE" id="PS51257">
    <property type="entry name" value="PROKAR_LIPOPROTEIN"/>
    <property type="match status" value="1"/>
</dbReference>
<protein>
    <submittedName>
        <fullName evidence="1">Glycoside hydrolase family 43</fullName>
    </submittedName>
</protein>
<reference evidence="1 2" key="1">
    <citation type="journal article" date="2014" name="Genome Announc.">
        <title>Draft Genome Sequence of the Carrageenan-Degrading Bacterium Cellulophaga sp. Strain KL-A, Isolated from Decaying Marine Algae.</title>
        <authorList>
            <person name="Shan D."/>
            <person name="Ying J."/>
            <person name="Li X."/>
            <person name="Gao Z."/>
            <person name="Wei G."/>
            <person name="Shao Z."/>
        </authorList>
    </citation>
    <scope>NUCLEOTIDE SEQUENCE [LARGE SCALE GENOMIC DNA]</scope>
    <source>
        <strain evidence="1 2">KL-A</strain>
    </source>
</reference>
<dbReference type="EMBL" id="ARZX01000003">
    <property type="protein sequence ID" value="EWH14546.1"/>
    <property type="molecule type" value="Genomic_DNA"/>
</dbReference>
<comment type="caution">
    <text evidence="1">The sequence shown here is derived from an EMBL/GenBank/DDBJ whole genome shotgun (WGS) entry which is preliminary data.</text>
</comment>
<name>A0ABN0RRR0_9FLAO</name>
<dbReference type="SUPFAM" id="SSF49899">
    <property type="entry name" value="Concanavalin A-like lectins/glucanases"/>
    <property type="match status" value="1"/>
</dbReference>
<keyword evidence="2" id="KW-1185">Reference proteome</keyword>
<dbReference type="Pfam" id="PF13385">
    <property type="entry name" value="Laminin_G_3"/>
    <property type="match status" value="1"/>
</dbReference>
<dbReference type="Proteomes" id="UP000019275">
    <property type="component" value="Unassembled WGS sequence"/>
</dbReference>
<dbReference type="RefSeq" id="WP_034644223.1">
    <property type="nucleotide sequence ID" value="NZ_ARZX01000003.1"/>
</dbReference>
<dbReference type="InterPro" id="IPR013320">
    <property type="entry name" value="ConA-like_dom_sf"/>
</dbReference>